<feature type="domain" description="Calcineurin-like phosphoesterase" evidence="2">
    <location>
        <begin position="27"/>
        <end position="142"/>
    </location>
</feature>
<dbReference type="Pfam" id="PF12850">
    <property type="entry name" value="Metallophos_2"/>
    <property type="match status" value="1"/>
</dbReference>
<gene>
    <name evidence="3" type="ORF">HHU12_12060</name>
</gene>
<dbReference type="InterPro" id="IPR029052">
    <property type="entry name" value="Metallo-depent_PP-like"/>
</dbReference>
<sequence>MSKIFFTSDHHFGHKNIIKFSERPFKDVHEMDEILIQRWNEKVNPEDEVYHLGDVGLSSSGKLRKILDRLNGKIYLINGNHEKSAQSCHSRFEWIKDYYELTIKDDEFERGEQLIVLFHYAMREWNASHWGTYHLYGHSHGTLSDDPTSLSFDIGVDCHNFYPLSYEEVKAIMKTKSWKPPFEKENR</sequence>
<keyword evidence="4" id="KW-1185">Reference proteome</keyword>
<proteinExistence type="inferred from homology"/>
<name>A0A7X9P357_9BACT</name>
<evidence type="ECO:0000256" key="1">
    <source>
        <dbReference type="ARBA" id="ARBA00008950"/>
    </source>
</evidence>
<accession>A0A7X9P357</accession>
<dbReference type="EMBL" id="JABANE010000027">
    <property type="protein sequence ID" value="NME68696.1"/>
    <property type="molecule type" value="Genomic_DNA"/>
</dbReference>
<dbReference type="InterPro" id="IPR024654">
    <property type="entry name" value="Calcineurin-like_PHP_lpxH"/>
</dbReference>
<dbReference type="Proteomes" id="UP000576082">
    <property type="component" value="Unassembled WGS sequence"/>
</dbReference>
<dbReference type="RefSeq" id="WP_169656993.1">
    <property type="nucleotide sequence ID" value="NZ_JABANE010000027.1"/>
</dbReference>
<dbReference type="Gene3D" id="3.60.21.10">
    <property type="match status" value="1"/>
</dbReference>
<reference evidence="3 4" key="1">
    <citation type="submission" date="2020-04" db="EMBL/GenBank/DDBJ databases">
        <title>Flammeovirga sp. SR4, a novel species isolated from seawater.</title>
        <authorList>
            <person name="Wang X."/>
        </authorList>
    </citation>
    <scope>NUCLEOTIDE SEQUENCE [LARGE SCALE GENOMIC DNA]</scope>
    <source>
        <strain evidence="3 4">ATCC 23126</strain>
    </source>
</reference>
<evidence type="ECO:0000313" key="4">
    <source>
        <dbReference type="Proteomes" id="UP000576082"/>
    </source>
</evidence>
<dbReference type="SUPFAM" id="SSF56300">
    <property type="entry name" value="Metallo-dependent phosphatases"/>
    <property type="match status" value="1"/>
</dbReference>
<comment type="similarity">
    <text evidence="1">Belongs to the metallophosphoesterase superfamily. YfcE family.</text>
</comment>
<evidence type="ECO:0000259" key="2">
    <source>
        <dbReference type="Pfam" id="PF12850"/>
    </source>
</evidence>
<comment type="caution">
    <text evidence="3">The sequence shown here is derived from an EMBL/GenBank/DDBJ whole genome shotgun (WGS) entry which is preliminary data.</text>
</comment>
<organism evidence="3 4">
    <name type="scientific">Flammeovirga aprica JL-4</name>
    <dbReference type="NCBI Taxonomy" id="694437"/>
    <lineage>
        <taxon>Bacteria</taxon>
        <taxon>Pseudomonadati</taxon>
        <taxon>Bacteroidota</taxon>
        <taxon>Cytophagia</taxon>
        <taxon>Cytophagales</taxon>
        <taxon>Flammeovirgaceae</taxon>
        <taxon>Flammeovirga</taxon>
    </lineage>
</organism>
<protein>
    <submittedName>
        <fullName evidence="3">Phosphoesterase</fullName>
    </submittedName>
</protein>
<dbReference type="AlphaFoldDB" id="A0A7X9P357"/>
<evidence type="ECO:0000313" key="3">
    <source>
        <dbReference type="EMBL" id="NME68696.1"/>
    </source>
</evidence>